<keyword evidence="4" id="KW-1185">Reference proteome</keyword>
<evidence type="ECO:0000256" key="1">
    <source>
        <dbReference type="SAM" id="MobiDB-lite"/>
    </source>
</evidence>
<name>A0A067LWB1_BOTB1</name>
<evidence type="ECO:0000313" key="4">
    <source>
        <dbReference type="Proteomes" id="UP000027195"/>
    </source>
</evidence>
<evidence type="ECO:0000259" key="2">
    <source>
        <dbReference type="Pfam" id="PF22936"/>
    </source>
</evidence>
<dbReference type="InterPro" id="IPR054722">
    <property type="entry name" value="PolX-like_BBD"/>
</dbReference>
<feature type="compositionally biased region" description="Basic and acidic residues" evidence="1">
    <location>
        <begin position="259"/>
        <end position="271"/>
    </location>
</feature>
<feature type="domain" description="Retrovirus-related Pol polyprotein from transposon TNT 1-94-like beta-barrel" evidence="2">
    <location>
        <begin position="308"/>
        <end position="382"/>
    </location>
</feature>
<evidence type="ECO:0000313" key="3">
    <source>
        <dbReference type="EMBL" id="KDQ07459.1"/>
    </source>
</evidence>
<sequence length="440" mass="47526">MPSNTYLPDSLPLPALSADGSNWFTYNIRMTLFFRAKGLMQPIQLTVRGSPGSSGGLILSNNTPVNPSDWNQRQDAAKFIIASTIPDSLLLLIHHLPTAKEMWDTLAKECGRNLDKFKHGLEKTLQDAHYIIWVGATRSHSEEHFAAMAELREKLAGAGGRIDHTTYRDILIKSTSNHLPGLSTFAGSLDDGNTASSHLDYAGAVGPIAAACASRATQEQDAAGAPIPGDHAGPLQATQALEGRLQTPQVDLTQPRPRARADEAGDLDEPRLPGGPAPQEGNAPIPSSIPSPSQRNAEDRSEVYSIAAPHHISPYHDDFVTFTPIEPKLFRTALGSTLIATGIGDLVASIPSGDDEKPILLKDTYYAHTLSSTLISLPQLSREPEGDLTMRIEDNVLAAEREGETLARIPRRSGLYQVSRHISPDTMALSKTMATDFFPV</sequence>
<dbReference type="Proteomes" id="UP000027195">
    <property type="component" value="Unassembled WGS sequence"/>
</dbReference>
<gene>
    <name evidence="3" type="ORF">BOTBODRAFT_38768</name>
</gene>
<feature type="compositionally biased region" description="Low complexity" evidence="1">
    <location>
        <begin position="284"/>
        <end position="293"/>
    </location>
</feature>
<accession>A0A067LWB1</accession>
<dbReference type="STRING" id="930990.A0A067LWB1"/>
<dbReference type="InParanoid" id="A0A067LWB1"/>
<feature type="region of interest" description="Disordered" evidence="1">
    <location>
        <begin position="245"/>
        <end position="301"/>
    </location>
</feature>
<proteinExistence type="predicted"/>
<dbReference type="EMBL" id="KL198106">
    <property type="protein sequence ID" value="KDQ07459.1"/>
    <property type="molecule type" value="Genomic_DNA"/>
</dbReference>
<dbReference type="OrthoDB" id="2741429at2759"/>
<protein>
    <recommendedName>
        <fullName evidence="2">Retrovirus-related Pol polyprotein from transposon TNT 1-94-like beta-barrel domain-containing protein</fullName>
    </recommendedName>
</protein>
<reference evidence="4" key="1">
    <citation type="journal article" date="2014" name="Proc. Natl. Acad. Sci. U.S.A.">
        <title>Extensive sampling of basidiomycete genomes demonstrates inadequacy of the white-rot/brown-rot paradigm for wood decay fungi.</title>
        <authorList>
            <person name="Riley R."/>
            <person name="Salamov A.A."/>
            <person name="Brown D.W."/>
            <person name="Nagy L.G."/>
            <person name="Floudas D."/>
            <person name="Held B.W."/>
            <person name="Levasseur A."/>
            <person name="Lombard V."/>
            <person name="Morin E."/>
            <person name="Otillar R."/>
            <person name="Lindquist E.A."/>
            <person name="Sun H."/>
            <person name="LaButti K.M."/>
            <person name="Schmutz J."/>
            <person name="Jabbour D."/>
            <person name="Luo H."/>
            <person name="Baker S.E."/>
            <person name="Pisabarro A.G."/>
            <person name="Walton J.D."/>
            <person name="Blanchette R.A."/>
            <person name="Henrissat B."/>
            <person name="Martin F."/>
            <person name="Cullen D."/>
            <person name="Hibbett D.S."/>
            <person name="Grigoriev I.V."/>
        </authorList>
    </citation>
    <scope>NUCLEOTIDE SEQUENCE [LARGE SCALE GENOMIC DNA]</scope>
    <source>
        <strain evidence="4">FD-172 SS1</strain>
    </source>
</reference>
<dbReference type="AlphaFoldDB" id="A0A067LWB1"/>
<dbReference type="Pfam" id="PF22936">
    <property type="entry name" value="Pol_BBD"/>
    <property type="match status" value="1"/>
</dbReference>
<organism evidence="3 4">
    <name type="scientific">Botryobasidium botryosum (strain FD-172 SS1)</name>
    <dbReference type="NCBI Taxonomy" id="930990"/>
    <lineage>
        <taxon>Eukaryota</taxon>
        <taxon>Fungi</taxon>
        <taxon>Dikarya</taxon>
        <taxon>Basidiomycota</taxon>
        <taxon>Agaricomycotina</taxon>
        <taxon>Agaricomycetes</taxon>
        <taxon>Cantharellales</taxon>
        <taxon>Botryobasidiaceae</taxon>
        <taxon>Botryobasidium</taxon>
    </lineage>
</organism>
<dbReference type="HOGENOM" id="CLU_626973_0_0_1"/>